<protein>
    <submittedName>
        <fullName evidence="8">Uncharacterized protein</fullName>
    </submittedName>
</protein>
<comment type="similarity">
    <text evidence="2">Belongs to the ADIPOR family.</text>
</comment>
<proteinExistence type="inferred from homology"/>
<dbReference type="InterPro" id="IPR004254">
    <property type="entry name" value="AdipoR/HlyIII-related"/>
</dbReference>
<evidence type="ECO:0000313" key="8">
    <source>
        <dbReference type="EnsemblMetazoa" id="XP_022672211"/>
    </source>
</evidence>
<comment type="subcellular location">
    <subcellularLocation>
        <location evidence="1">Membrane</location>
        <topology evidence="1">Multi-pass membrane protein</topology>
    </subcellularLocation>
</comment>
<reference evidence="8" key="1">
    <citation type="submission" date="2021-01" db="UniProtKB">
        <authorList>
            <consortium name="EnsemblMetazoa"/>
        </authorList>
    </citation>
    <scope>IDENTIFICATION</scope>
</reference>
<organism evidence="8 9">
    <name type="scientific">Varroa destructor</name>
    <name type="common">Honeybee mite</name>
    <dbReference type="NCBI Taxonomy" id="109461"/>
    <lineage>
        <taxon>Eukaryota</taxon>
        <taxon>Metazoa</taxon>
        <taxon>Ecdysozoa</taxon>
        <taxon>Arthropoda</taxon>
        <taxon>Chelicerata</taxon>
        <taxon>Arachnida</taxon>
        <taxon>Acari</taxon>
        <taxon>Parasitiformes</taxon>
        <taxon>Mesostigmata</taxon>
        <taxon>Gamasina</taxon>
        <taxon>Dermanyssoidea</taxon>
        <taxon>Varroidae</taxon>
        <taxon>Varroa</taxon>
    </lineage>
</organism>
<dbReference type="EnsemblMetazoa" id="XM_022816476">
    <property type="protein sequence ID" value="XP_022672211"/>
    <property type="gene ID" value="LOC111254964"/>
</dbReference>
<evidence type="ECO:0000256" key="3">
    <source>
        <dbReference type="ARBA" id="ARBA00022692"/>
    </source>
</evidence>
<evidence type="ECO:0000256" key="5">
    <source>
        <dbReference type="ARBA" id="ARBA00023136"/>
    </source>
</evidence>
<evidence type="ECO:0000256" key="1">
    <source>
        <dbReference type="ARBA" id="ARBA00004141"/>
    </source>
</evidence>
<feature type="transmembrane region" description="Helical" evidence="7">
    <location>
        <begin position="177"/>
        <end position="197"/>
    </location>
</feature>
<keyword evidence="4 7" id="KW-1133">Transmembrane helix</keyword>
<dbReference type="RefSeq" id="XP_022672211.1">
    <property type="nucleotide sequence ID" value="XM_022816476.1"/>
</dbReference>
<dbReference type="GeneID" id="111254964"/>
<feature type="region of interest" description="Disordered" evidence="6">
    <location>
        <begin position="1"/>
        <end position="21"/>
    </location>
</feature>
<keyword evidence="3 7" id="KW-0812">Transmembrane</keyword>
<name>A0A7M7KV52_VARDE</name>
<dbReference type="Proteomes" id="UP000594260">
    <property type="component" value="Unplaced"/>
</dbReference>
<feature type="transmembrane region" description="Helical" evidence="7">
    <location>
        <begin position="90"/>
        <end position="112"/>
    </location>
</feature>
<dbReference type="PANTHER" id="PTHR20855:SF3">
    <property type="entry name" value="LD03007P"/>
    <property type="match status" value="1"/>
</dbReference>
<evidence type="ECO:0000256" key="7">
    <source>
        <dbReference type="SAM" id="Phobius"/>
    </source>
</evidence>
<feature type="transmembrane region" description="Helical" evidence="7">
    <location>
        <begin position="203"/>
        <end position="219"/>
    </location>
</feature>
<dbReference type="AlphaFoldDB" id="A0A7M7KV52"/>
<dbReference type="OMA" id="KNLDHCA"/>
<dbReference type="Pfam" id="PF03006">
    <property type="entry name" value="HlyIII"/>
    <property type="match status" value="1"/>
</dbReference>
<dbReference type="KEGG" id="vde:111254964"/>
<keyword evidence="9" id="KW-1185">Reference proteome</keyword>
<dbReference type="OrthoDB" id="186812at2759"/>
<evidence type="ECO:0000256" key="4">
    <source>
        <dbReference type="ARBA" id="ARBA00022989"/>
    </source>
</evidence>
<feature type="transmembrane region" description="Helical" evidence="7">
    <location>
        <begin position="132"/>
        <end position="165"/>
    </location>
</feature>
<keyword evidence="5 7" id="KW-0472">Membrane</keyword>
<accession>A0A7M7KV52</accession>
<feature type="transmembrane region" description="Helical" evidence="7">
    <location>
        <begin position="59"/>
        <end position="78"/>
    </location>
</feature>
<evidence type="ECO:0000256" key="2">
    <source>
        <dbReference type="ARBA" id="ARBA00007018"/>
    </source>
</evidence>
<dbReference type="GO" id="GO:0016020">
    <property type="term" value="C:membrane"/>
    <property type="evidence" value="ECO:0007669"/>
    <property type="project" value="UniProtKB-SubCell"/>
</dbReference>
<dbReference type="InParanoid" id="A0A7M7KV52"/>
<dbReference type="PANTHER" id="PTHR20855">
    <property type="entry name" value="ADIPOR/PROGESTIN RECEPTOR-RELATED"/>
    <property type="match status" value="1"/>
</dbReference>
<evidence type="ECO:0000313" key="9">
    <source>
        <dbReference type="Proteomes" id="UP000594260"/>
    </source>
</evidence>
<evidence type="ECO:0000256" key="6">
    <source>
        <dbReference type="SAM" id="MobiDB-lite"/>
    </source>
</evidence>
<sequence length="283" mass="31427">MACVTPTLHSPHGDSKKSVSSLVRCESSPAPKLVDESSTNSELSWIEAEFDTIEETLNVITHLLAVAPGIAAVAHLLARARRTAQTACAVIYGTAMISLFLGSSIYHVTLLWPRFKPFRNLFLRIDRSMIYVFIAAYCTPYVVLSGLYWVSVLGVWALCVLCLIFQNLLHDWHGHQAMFIALAASVPSVVMVALLPSAVANKVVLGGIAYTIGFGFYNLQGRMRFAHALWHCCVNVATWLLFDAMAEHLYSSKTMKNDWWISLTSWLFREELNGKQATVLSTL</sequence>